<evidence type="ECO:0008006" key="3">
    <source>
        <dbReference type="Google" id="ProtNLM"/>
    </source>
</evidence>
<protein>
    <recommendedName>
        <fullName evidence="3">DUF1826 domain-containing protein</fullName>
    </recommendedName>
</protein>
<dbReference type="OrthoDB" id="6710124at2"/>
<evidence type="ECO:0000313" key="2">
    <source>
        <dbReference type="Proteomes" id="UP000321497"/>
    </source>
</evidence>
<organism evidence="1 2">
    <name type="scientific">Aequorivita antarctica</name>
    <dbReference type="NCBI Taxonomy" id="153266"/>
    <lineage>
        <taxon>Bacteria</taxon>
        <taxon>Pseudomonadati</taxon>
        <taxon>Bacteroidota</taxon>
        <taxon>Flavobacteriia</taxon>
        <taxon>Flavobacteriales</taxon>
        <taxon>Flavobacteriaceae</taxon>
        <taxon>Aequorivita</taxon>
    </lineage>
</organism>
<gene>
    <name evidence="1" type="ORF">ESU54_16225</name>
</gene>
<evidence type="ECO:0000313" key="1">
    <source>
        <dbReference type="EMBL" id="TXD71568.1"/>
    </source>
</evidence>
<sequence length="234" mass="26391">MKKKLPATPTQIQEVTSFQDLVATPFQGAVNALCWNRTLKGDFSEIANKLVCNGTMATISSAELLELQLSEQGQLARETLLNDLKLLEGYGAAPILNVIEHYERDEDFPWFPTDVYSFHVDRSPVPTDTFLCTYYGAASDFLPNEQAIQKILIPEIRAELKKLYQGEEGAGFEDFLSEYFFDLHYQATPNAQPINLGIGNLWRLAVDHPESKVLPCVHRAPEEKDGERRLLLIC</sequence>
<dbReference type="EMBL" id="VORT01000016">
    <property type="protein sequence ID" value="TXD71568.1"/>
    <property type="molecule type" value="Genomic_DNA"/>
</dbReference>
<dbReference type="Proteomes" id="UP000321497">
    <property type="component" value="Unassembled WGS sequence"/>
</dbReference>
<reference evidence="1 2" key="1">
    <citation type="submission" date="2019-08" db="EMBL/GenBank/DDBJ databases">
        <title>Genome of Aequorivita antarctica SW49 (type strain).</title>
        <authorList>
            <person name="Bowman J.P."/>
        </authorList>
    </citation>
    <scope>NUCLEOTIDE SEQUENCE [LARGE SCALE GENOMIC DNA]</scope>
    <source>
        <strain evidence="1 2">SW49</strain>
    </source>
</reference>
<keyword evidence="2" id="KW-1185">Reference proteome</keyword>
<name>A0A5C6YVE4_9FLAO</name>
<dbReference type="RefSeq" id="WP_111844893.1">
    <property type="nucleotide sequence ID" value="NZ_UEGI01000010.1"/>
</dbReference>
<accession>A0A5C6YVE4</accession>
<dbReference type="AlphaFoldDB" id="A0A5C6YVE4"/>
<proteinExistence type="predicted"/>
<comment type="caution">
    <text evidence="1">The sequence shown here is derived from an EMBL/GenBank/DDBJ whole genome shotgun (WGS) entry which is preliminary data.</text>
</comment>